<reference evidence="2" key="1">
    <citation type="journal article" date="2014" name="Int. J. Syst. Evol. Microbiol.">
        <title>Complete genome sequence of Corynebacterium casei LMG S-19264T (=DSM 44701T), isolated from a smear-ripened cheese.</title>
        <authorList>
            <consortium name="US DOE Joint Genome Institute (JGI-PGF)"/>
            <person name="Walter F."/>
            <person name="Albersmeier A."/>
            <person name="Kalinowski J."/>
            <person name="Ruckert C."/>
        </authorList>
    </citation>
    <scope>NUCLEOTIDE SEQUENCE</scope>
    <source>
        <strain evidence="2">CGMCC 1.15794</strain>
    </source>
</reference>
<dbReference type="Gene3D" id="3.40.50.2000">
    <property type="entry name" value="Glycogen Phosphorylase B"/>
    <property type="match status" value="1"/>
</dbReference>
<name>A0A917MKQ2_9MICO</name>
<comment type="caution">
    <text evidence="2">The sequence shown here is derived from an EMBL/GenBank/DDBJ whole genome shotgun (WGS) entry which is preliminary data.</text>
</comment>
<dbReference type="Proteomes" id="UP000657592">
    <property type="component" value="Unassembled WGS sequence"/>
</dbReference>
<keyword evidence="3" id="KW-1185">Reference proteome</keyword>
<dbReference type="Pfam" id="PF13692">
    <property type="entry name" value="Glyco_trans_1_4"/>
    <property type="match status" value="1"/>
</dbReference>
<accession>A0A917MKQ2</accession>
<dbReference type="AlphaFoldDB" id="A0A917MKQ2"/>
<dbReference type="GO" id="GO:0009103">
    <property type="term" value="P:lipopolysaccharide biosynthetic process"/>
    <property type="evidence" value="ECO:0007669"/>
    <property type="project" value="TreeGrafter"/>
</dbReference>
<evidence type="ECO:0000256" key="1">
    <source>
        <dbReference type="ARBA" id="ARBA00022679"/>
    </source>
</evidence>
<protein>
    <recommendedName>
        <fullName evidence="4">D-inositol 3-phosphate glycosyltransferase</fullName>
    </recommendedName>
</protein>
<dbReference type="PANTHER" id="PTHR46401">
    <property type="entry name" value="GLYCOSYLTRANSFERASE WBBK-RELATED"/>
    <property type="match status" value="1"/>
</dbReference>
<sequence length="368" mass="40947">MFPSWGGNPFLNVLALAPRAAGHEFVGATTFDELLRGFDALRREDVFHLHWTTPLLQQASTRDEAVRRLAVLQRAFRDLGARGVRIVWTVHNRLPHEIAHRDLEVEFYRVLNDTVHAIHVMSPATASALSDIVALSPEKIRVLPHPSYEGLYDSGLTPLVARRSFDLRSDERAVLFIGQIRPYKGVEELIRAALLAQQETASRRLVLMLAGEVKEMSRRSLVDSLPTELRMITHLDFVPDADVERWLLAADLAVFPYRAILNSGSVHLAASFTTPVVLPDLPHLRTQYGSEPWVSLFDPAEPVDSIAALLADPRSFDHVDPSAFRPFLDRTAPWRISSQYAELLTGLTGTAGADGAKLGRVEPLGVRP</sequence>
<keyword evidence="1" id="KW-0808">Transferase</keyword>
<organism evidence="2 3">
    <name type="scientific">Microbacterium album</name>
    <dbReference type="NCBI Taxonomy" id="2053191"/>
    <lineage>
        <taxon>Bacteria</taxon>
        <taxon>Bacillati</taxon>
        <taxon>Actinomycetota</taxon>
        <taxon>Actinomycetes</taxon>
        <taxon>Micrococcales</taxon>
        <taxon>Microbacteriaceae</taxon>
        <taxon>Microbacterium</taxon>
    </lineage>
</organism>
<gene>
    <name evidence="2" type="ORF">GCM10010921_07460</name>
</gene>
<evidence type="ECO:0000313" key="2">
    <source>
        <dbReference type="EMBL" id="GGH37535.1"/>
    </source>
</evidence>
<dbReference type="GO" id="GO:0016757">
    <property type="term" value="F:glycosyltransferase activity"/>
    <property type="evidence" value="ECO:0007669"/>
    <property type="project" value="TreeGrafter"/>
</dbReference>
<evidence type="ECO:0008006" key="4">
    <source>
        <dbReference type="Google" id="ProtNLM"/>
    </source>
</evidence>
<reference evidence="2" key="2">
    <citation type="submission" date="2020-09" db="EMBL/GenBank/DDBJ databases">
        <authorList>
            <person name="Sun Q."/>
            <person name="Zhou Y."/>
        </authorList>
    </citation>
    <scope>NUCLEOTIDE SEQUENCE</scope>
    <source>
        <strain evidence="2">CGMCC 1.15794</strain>
    </source>
</reference>
<proteinExistence type="predicted"/>
<dbReference type="EMBL" id="BMJY01000002">
    <property type="protein sequence ID" value="GGH37535.1"/>
    <property type="molecule type" value="Genomic_DNA"/>
</dbReference>
<dbReference type="PANTHER" id="PTHR46401:SF2">
    <property type="entry name" value="GLYCOSYLTRANSFERASE WBBK-RELATED"/>
    <property type="match status" value="1"/>
</dbReference>
<evidence type="ECO:0000313" key="3">
    <source>
        <dbReference type="Proteomes" id="UP000657592"/>
    </source>
</evidence>
<dbReference type="SUPFAM" id="SSF53756">
    <property type="entry name" value="UDP-Glycosyltransferase/glycogen phosphorylase"/>
    <property type="match status" value="1"/>
</dbReference>